<dbReference type="EMBL" id="JAVRHS010000003">
    <property type="protein sequence ID" value="MDT0575733.1"/>
    <property type="molecule type" value="Genomic_DNA"/>
</dbReference>
<dbReference type="RefSeq" id="WP_311340303.1">
    <property type="nucleotide sequence ID" value="NZ_JAVRHS010000003.1"/>
</dbReference>
<protein>
    <recommendedName>
        <fullName evidence="3">Tetratricopeptide repeat protein</fullName>
    </recommendedName>
</protein>
<comment type="caution">
    <text evidence="1">The sequence shown here is derived from an EMBL/GenBank/DDBJ whole genome shotgun (WGS) entry which is preliminary data.</text>
</comment>
<reference evidence="1 2" key="1">
    <citation type="submission" date="2023-09" db="EMBL/GenBank/DDBJ databases">
        <authorList>
            <person name="Rey-Velasco X."/>
        </authorList>
    </citation>
    <scope>NUCLEOTIDE SEQUENCE [LARGE SCALE GENOMIC DNA]</scope>
    <source>
        <strain evidence="1 2">F390</strain>
    </source>
</reference>
<accession>A0ABU2ZI76</accession>
<evidence type="ECO:0008006" key="3">
    <source>
        <dbReference type="Google" id="ProtNLM"/>
    </source>
</evidence>
<proteinExistence type="predicted"/>
<sequence>MGIALDAIARGTATGLIHPQFRAGAVPRWWQCVAVGLVCVYAVLAWSSGLDRASAEHLHWTRAIPPDLRAQTEAALVRRLLQNGRVDLAEAHVQRAVLRDPFAAAPAALLGTVRLIGGNEAGAQQAFAVAAQFGWREPLTQAYWLDRALEQEDWTRAAARTDAMLRALPDHGASAIMLSRLEQDPRGQAVLAKRLMLGPDWREAFLQPDSTISTRTLEQRAAIMAQMAAAGGVVGCGAAAPFAERLVIADRLALAQSIWAAHCAGPAALLPLRDGSFDRFARFGDGDPLGWRAMHHGDIAVQRSGRDGAGEVRMAIAQTGAPTGAVLVTSEAGTARPILKQHVALPSGTVRIRWIATEDGRRSRRIGVALDCGVPQRRSVMDDIGTMRVPSCPSQVLSIWLSPGNAAVRLHHIQLDKMPDS</sequence>
<evidence type="ECO:0000313" key="1">
    <source>
        <dbReference type="EMBL" id="MDT0575733.1"/>
    </source>
</evidence>
<keyword evidence="2" id="KW-1185">Reference proteome</keyword>
<dbReference type="Proteomes" id="UP001259803">
    <property type="component" value="Unassembled WGS sequence"/>
</dbReference>
<organism evidence="1 2">
    <name type="scientific">Croceicoccus esteveae</name>
    <dbReference type="NCBI Taxonomy" id="3075597"/>
    <lineage>
        <taxon>Bacteria</taxon>
        <taxon>Pseudomonadati</taxon>
        <taxon>Pseudomonadota</taxon>
        <taxon>Alphaproteobacteria</taxon>
        <taxon>Sphingomonadales</taxon>
        <taxon>Erythrobacteraceae</taxon>
        <taxon>Croceicoccus</taxon>
    </lineage>
</organism>
<gene>
    <name evidence="1" type="ORF">RM533_06000</name>
</gene>
<name>A0ABU2ZI76_9SPHN</name>
<evidence type="ECO:0000313" key="2">
    <source>
        <dbReference type="Proteomes" id="UP001259803"/>
    </source>
</evidence>